<dbReference type="OrthoDB" id="9809348at2"/>
<keyword evidence="3" id="KW-0808">Transferase</keyword>
<keyword evidence="8" id="KW-1185">Reference proteome</keyword>
<feature type="transmembrane region" description="Helical" evidence="5">
    <location>
        <begin position="12"/>
        <end position="33"/>
    </location>
</feature>
<dbReference type="SUPFAM" id="SSF55874">
    <property type="entry name" value="ATPase domain of HSP90 chaperone/DNA topoisomerase II/histidine kinase"/>
    <property type="match status" value="1"/>
</dbReference>
<dbReference type="SMART" id="SM00387">
    <property type="entry name" value="HATPase_c"/>
    <property type="match status" value="1"/>
</dbReference>
<keyword evidence="2" id="KW-0597">Phosphoprotein</keyword>
<dbReference type="GO" id="GO:0000155">
    <property type="term" value="F:phosphorelay sensor kinase activity"/>
    <property type="evidence" value="ECO:0007669"/>
    <property type="project" value="InterPro"/>
</dbReference>
<dbReference type="PANTHER" id="PTHR34220:SF7">
    <property type="entry name" value="SENSOR HISTIDINE KINASE YPDA"/>
    <property type="match status" value="1"/>
</dbReference>
<dbReference type="InterPro" id="IPR003594">
    <property type="entry name" value="HATPase_dom"/>
</dbReference>
<dbReference type="RefSeq" id="WP_081373968.1">
    <property type="nucleotide sequence ID" value="NZ_FQXK01000042.1"/>
</dbReference>
<feature type="domain" description="HAMP" evidence="6">
    <location>
        <begin position="324"/>
        <end position="378"/>
    </location>
</feature>
<keyword evidence="5" id="KW-1133">Transmembrane helix</keyword>
<dbReference type="PANTHER" id="PTHR34220">
    <property type="entry name" value="SENSOR HISTIDINE KINASE YPDA"/>
    <property type="match status" value="1"/>
</dbReference>
<evidence type="ECO:0000313" key="7">
    <source>
        <dbReference type="EMBL" id="SHI82316.1"/>
    </source>
</evidence>
<dbReference type="Gene3D" id="6.10.340.10">
    <property type="match status" value="1"/>
</dbReference>
<dbReference type="Proteomes" id="UP000184278">
    <property type="component" value="Unassembled WGS sequence"/>
</dbReference>
<dbReference type="Pfam" id="PF06580">
    <property type="entry name" value="His_kinase"/>
    <property type="match status" value="1"/>
</dbReference>
<evidence type="ECO:0000259" key="6">
    <source>
        <dbReference type="PROSITE" id="PS50885"/>
    </source>
</evidence>
<dbReference type="InterPro" id="IPR050640">
    <property type="entry name" value="Bact_2-comp_sensor_kinase"/>
</dbReference>
<evidence type="ECO:0000256" key="1">
    <source>
        <dbReference type="ARBA" id="ARBA00004370"/>
    </source>
</evidence>
<dbReference type="Gene3D" id="3.30.565.10">
    <property type="entry name" value="Histidine kinase-like ATPase, C-terminal domain"/>
    <property type="match status" value="1"/>
</dbReference>
<dbReference type="EMBL" id="FQXK01000042">
    <property type="protein sequence ID" value="SHI82316.1"/>
    <property type="molecule type" value="Genomic_DNA"/>
</dbReference>
<evidence type="ECO:0000256" key="4">
    <source>
        <dbReference type="ARBA" id="ARBA00022777"/>
    </source>
</evidence>
<dbReference type="AlphaFoldDB" id="A0A1M6EA09"/>
<evidence type="ECO:0000313" key="8">
    <source>
        <dbReference type="Proteomes" id="UP000184278"/>
    </source>
</evidence>
<proteinExistence type="predicted"/>
<dbReference type="InterPro" id="IPR036890">
    <property type="entry name" value="HATPase_C_sf"/>
</dbReference>
<feature type="transmembrane region" description="Helical" evidence="5">
    <location>
        <begin position="300"/>
        <end position="326"/>
    </location>
</feature>
<evidence type="ECO:0000256" key="3">
    <source>
        <dbReference type="ARBA" id="ARBA00022679"/>
    </source>
</evidence>
<dbReference type="InterPro" id="IPR003660">
    <property type="entry name" value="HAMP_dom"/>
</dbReference>
<gene>
    <name evidence="7" type="ORF">SAMN02745229_03691</name>
</gene>
<dbReference type="InterPro" id="IPR010559">
    <property type="entry name" value="Sig_transdc_His_kin_internal"/>
</dbReference>
<protein>
    <submittedName>
        <fullName evidence="7">Histidine kinase-, DNA gyrase B-, and HSP90-like ATPase</fullName>
    </submittedName>
</protein>
<keyword evidence="4 7" id="KW-0418">Kinase</keyword>
<dbReference type="Pfam" id="PF02518">
    <property type="entry name" value="HATPase_c"/>
    <property type="match status" value="1"/>
</dbReference>
<keyword evidence="5" id="KW-0812">Transmembrane</keyword>
<comment type="subcellular location">
    <subcellularLocation>
        <location evidence="1">Membrane</location>
    </subcellularLocation>
</comment>
<dbReference type="GeneID" id="89508872"/>
<accession>A0A1M6EA09</accession>
<dbReference type="STRING" id="1121131.SAMN02745229_03691"/>
<name>A0A1M6EA09_BUTFI</name>
<dbReference type="PROSITE" id="PS50885">
    <property type="entry name" value="HAMP"/>
    <property type="match status" value="1"/>
</dbReference>
<sequence length="607" mass="69393">MNTKKWTMRHVIMAISTSCTIVALVLLTVFFYMTSHRQISDESIKDSTRTLERMETELESRIRTLSVQMQTIYSETELMSELQRKTEGKGYDLKPFYFTAGKYAKKHFSVSDDLVAIYIYDAKNYIVSSYRKSVVYYPYNLYESQEDTNSDVIRAYADGGDTGLLITGYTNEAAGRQIVHMVLKLHSYSDNQEQYGYLVCDFDSSVFSDIMKKYSPSDDVLMWLQPEGDKVITGIGSNQGGEALYGYISHTIEKAMSKDDLSFDVEYDDFYLTSRSFDQHRLSAYILTPMSLALATQNTLFRTLIITSIIMMLFTFLVSSFIARFYSKSVEDMQKTVYRIRNGETELRLSPQKGAIKELEILGTEFNDLLNKINQMIAEKYENQLLMERTEYQALQAQINPHFLYNTLDTMSGIANSQNCTMVSGLCQSLSAIFRYSLDISDELSTIENELAHVRNYLYVMDVRNGNSIQHEFDIKSEVLQDQIPRITIQPIVENSINHGLRYLKRKDKKLFIKAEHAKEGAKEYLKISIEDNGIGMDADSLNEELGKNSISRVEKGKSIGILNVNARIKKAFGYDYGIHVDSENNVGTKVVIKLPVIQIQRGEEVV</sequence>
<keyword evidence="5" id="KW-0472">Membrane</keyword>
<dbReference type="GO" id="GO:0016020">
    <property type="term" value="C:membrane"/>
    <property type="evidence" value="ECO:0007669"/>
    <property type="project" value="UniProtKB-SubCell"/>
</dbReference>
<evidence type="ECO:0000256" key="5">
    <source>
        <dbReference type="SAM" id="Phobius"/>
    </source>
</evidence>
<reference evidence="8" key="1">
    <citation type="submission" date="2016-11" db="EMBL/GenBank/DDBJ databases">
        <authorList>
            <person name="Varghese N."/>
            <person name="Submissions S."/>
        </authorList>
    </citation>
    <scope>NUCLEOTIDE SEQUENCE [LARGE SCALE GENOMIC DNA]</scope>
    <source>
        <strain evidence="8">DSM 3071</strain>
    </source>
</reference>
<organism evidence="7 8">
    <name type="scientific">Butyrivibrio fibrisolvens DSM 3071</name>
    <dbReference type="NCBI Taxonomy" id="1121131"/>
    <lineage>
        <taxon>Bacteria</taxon>
        <taxon>Bacillati</taxon>
        <taxon>Bacillota</taxon>
        <taxon>Clostridia</taxon>
        <taxon>Lachnospirales</taxon>
        <taxon>Lachnospiraceae</taxon>
        <taxon>Butyrivibrio</taxon>
    </lineage>
</organism>
<evidence type="ECO:0000256" key="2">
    <source>
        <dbReference type="ARBA" id="ARBA00022553"/>
    </source>
</evidence>